<evidence type="ECO:0000313" key="8">
    <source>
        <dbReference type="Proteomes" id="UP000015102"/>
    </source>
</evidence>
<comment type="similarity">
    <text evidence="2">Belongs to the NGG1 family.</text>
</comment>
<comment type="subcellular location">
    <subcellularLocation>
        <location evidence="1">Nucleus</location>
    </subcellularLocation>
</comment>
<dbReference type="AlphaFoldDB" id="T1GK48"/>
<evidence type="ECO:0000256" key="6">
    <source>
        <dbReference type="SAM" id="MobiDB-lite"/>
    </source>
</evidence>
<dbReference type="GO" id="GO:0006357">
    <property type="term" value="P:regulation of transcription by RNA polymerase II"/>
    <property type="evidence" value="ECO:0007669"/>
    <property type="project" value="TreeGrafter"/>
</dbReference>
<dbReference type="EMBL" id="CAQQ02193822">
    <property type="status" value="NOT_ANNOTATED_CDS"/>
    <property type="molecule type" value="Genomic_DNA"/>
</dbReference>
<dbReference type="InterPro" id="IPR019340">
    <property type="entry name" value="Histone_AcTrfase_su3"/>
</dbReference>
<reference evidence="7" key="2">
    <citation type="submission" date="2015-06" db="UniProtKB">
        <authorList>
            <consortium name="EnsemblMetazoa"/>
        </authorList>
    </citation>
    <scope>IDENTIFICATION</scope>
</reference>
<dbReference type="STRING" id="36166.T1GK48"/>
<dbReference type="EnsemblMetazoa" id="MESCA003863-RA">
    <property type="protein sequence ID" value="MESCA003863-PA"/>
    <property type="gene ID" value="MESCA003863"/>
</dbReference>
<feature type="compositionally biased region" description="Low complexity" evidence="6">
    <location>
        <begin position="111"/>
        <end position="121"/>
    </location>
</feature>
<accession>T1GK48</accession>
<evidence type="ECO:0000313" key="7">
    <source>
        <dbReference type="EnsemblMetazoa" id="MESCA003863-PA"/>
    </source>
</evidence>
<dbReference type="EMBL" id="CAQQ02193821">
    <property type="status" value="NOT_ANNOTATED_CDS"/>
    <property type="molecule type" value="Genomic_DNA"/>
</dbReference>
<dbReference type="PANTHER" id="PTHR13556">
    <property type="entry name" value="TRANSCRIPTIONAL ADAPTER 3-RELATED"/>
    <property type="match status" value="1"/>
</dbReference>
<dbReference type="HOGENOM" id="CLU_1385620_0_0_1"/>
<dbReference type="GO" id="GO:0000124">
    <property type="term" value="C:SAGA complex"/>
    <property type="evidence" value="ECO:0007669"/>
    <property type="project" value="TreeGrafter"/>
</dbReference>
<dbReference type="GO" id="GO:0005634">
    <property type="term" value="C:nucleus"/>
    <property type="evidence" value="ECO:0007669"/>
    <property type="project" value="UniProtKB-SubCell"/>
</dbReference>
<feature type="region of interest" description="Disordered" evidence="6">
    <location>
        <begin position="63"/>
        <end position="130"/>
    </location>
</feature>
<dbReference type="GO" id="GO:0003713">
    <property type="term" value="F:transcription coactivator activity"/>
    <property type="evidence" value="ECO:0007669"/>
    <property type="project" value="TreeGrafter"/>
</dbReference>
<keyword evidence="5" id="KW-0539">Nucleus</keyword>
<evidence type="ECO:0000256" key="1">
    <source>
        <dbReference type="ARBA" id="ARBA00004123"/>
    </source>
</evidence>
<evidence type="ECO:0000256" key="4">
    <source>
        <dbReference type="ARBA" id="ARBA00023163"/>
    </source>
</evidence>
<evidence type="ECO:0000256" key="3">
    <source>
        <dbReference type="ARBA" id="ARBA00023015"/>
    </source>
</evidence>
<keyword evidence="3" id="KW-0805">Transcription regulation</keyword>
<evidence type="ECO:0000256" key="2">
    <source>
        <dbReference type="ARBA" id="ARBA00005330"/>
    </source>
</evidence>
<dbReference type="Proteomes" id="UP000015102">
    <property type="component" value="Unassembled WGS sequence"/>
</dbReference>
<dbReference type="PANTHER" id="PTHR13556:SF2">
    <property type="entry name" value="TRANSCRIPTIONAL ADAPTER 3"/>
    <property type="match status" value="1"/>
</dbReference>
<keyword evidence="8" id="KW-1185">Reference proteome</keyword>
<reference evidence="8" key="1">
    <citation type="submission" date="2013-02" db="EMBL/GenBank/DDBJ databases">
        <authorList>
            <person name="Hughes D."/>
        </authorList>
    </citation>
    <scope>NUCLEOTIDE SEQUENCE</scope>
    <source>
        <strain>Durham</strain>
        <strain evidence="8">NC isolate 2 -- Noor lab</strain>
    </source>
</reference>
<sequence>MFGKRKGGSSKGKEIETSIVIPQIRTNENSKILPKYTSALAGNITLSVALRYRVLRSEYDSILSDDKSGKKGKHIERPPASPGKRKRNNDGESSGRKPKIPTFKLAKKKLPASASSPAQSQNTDDSQDSFPYMLAQQPKDQKLLLPKNDVPNKFWLSVEPYCMPLTNEDLKLLDDLMDQYHGQITECLALASHPIKC</sequence>
<organism evidence="7 8">
    <name type="scientific">Megaselia scalaris</name>
    <name type="common">Humpbacked fly</name>
    <name type="synonym">Phora scalaris</name>
    <dbReference type="NCBI Taxonomy" id="36166"/>
    <lineage>
        <taxon>Eukaryota</taxon>
        <taxon>Metazoa</taxon>
        <taxon>Ecdysozoa</taxon>
        <taxon>Arthropoda</taxon>
        <taxon>Hexapoda</taxon>
        <taxon>Insecta</taxon>
        <taxon>Pterygota</taxon>
        <taxon>Neoptera</taxon>
        <taxon>Endopterygota</taxon>
        <taxon>Diptera</taxon>
        <taxon>Brachycera</taxon>
        <taxon>Muscomorpha</taxon>
        <taxon>Platypezoidea</taxon>
        <taxon>Phoridae</taxon>
        <taxon>Megaseliini</taxon>
        <taxon>Megaselia</taxon>
    </lineage>
</organism>
<evidence type="ECO:0000256" key="5">
    <source>
        <dbReference type="ARBA" id="ARBA00023242"/>
    </source>
</evidence>
<protein>
    <submittedName>
        <fullName evidence="7">Uncharacterized protein</fullName>
    </submittedName>
</protein>
<proteinExistence type="inferred from homology"/>
<name>T1GK48_MEGSC</name>
<keyword evidence="4" id="KW-0804">Transcription</keyword>